<evidence type="ECO:0000256" key="1">
    <source>
        <dbReference type="SAM" id="Phobius"/>
    </source>
</evidence>
<evidence type="ECO:0000313" key="2">
    <source>
        <dbReference type="EMBL" id="AWI52162.1"/>
    </source>
</evidence>
<dbReference type="RefSeq" id="WP_109033893.1">
    <property type="nucleotide sequence ID" value="NZ_CP029210.1"/>
</dbReference>
<keyword evidence="1" id="KW-1133">Transmembrane helix</keyword>
<dbReference type="OrthoDB" id="6890349at2"/>
<feature type="transmembrane region" description="Helical" evidence="1">
    <location>
        <begin position="123"/>
        <end position="143"/>
    </location>
</feature>
<sequence length="213" mass="22016">MEEVVRMFLVLAHLGALMAAAAAVAFGDYALLGRRRIDGVLLGKASHAVAWALAGLWLSGLAIIGVDTGFAWAAILAKPKLMAKLTVVLLLTANGFYLHRVVLPSLLDPSRAARPLAHVAARAARAGAFSAAGWSVAVFLGVARPLAPLLGYAGFMALFALAVAAALVLAWRLVHPPLYRRLKAERAAPHVVLPTEAAVGPMAGGLPPTSAAA</sequence>
<evidence type="ECO:0008006" key="4">
    <source>
        <dbReference type="Google" id="ProtNLM"/>
    </source>
</evidence>
<evidence type="ECO:0000313" key="3">
    <source>
        <dbReference type="Proteomes" id="UP000244892"/>
    </source>
</evidence>
<name>A0A2U8FMD7_9BURK</name>
<feature type="transmembrane region" description="Helical" evidence="1">
    <location>
        <begin position="48"/>
        <end position="75"/>
    </location>
</feature>
<organism evidence="2 3">
    <name type="scientific">Aquabacterium olei</name>
    <dbReference type="NCBI Taxonomy" id="1296669"/>
    <lineage>
        <taxon>Bacteria</taxon>
        <taxon>Pseudomonadati</taxon>
        <taxon>Pseudomonadota</taxon>
        <taxon>Betaproteobacteria</taxon>
        <taxon>Burkholderiales</taxon>
        <taxon>Aquabacterium</taxon>
    </lineage>
</organism>
<keyword evidence="3" id="KW-1185">Reference proteome</keyword>
<feature type="transmembrane region" description="Helical" evidence="1">
    <location>
        <begin position="149"/>
        <end position="174"/>
    </location>
</feature>
<dbReference type="EMBL" id="CP029210">
    <property type="protein sequence ID" value="AWI52162.1"/>
    <property type="molecule type" value="Genomic_DNA"/>
</dbReference>
<keyword evidence="1" id="KW-0472">Membrane</keyword>
<dbReference type="KEGG" id="aon:DEH84_00885"/>
<accession>A0A2U8FMD7</accession>
<reference evidence="2 3" key="1">
    <citation type="submission" date="2018-05" db="EMBL/GenBank/DDBJ databases">
        <title>complete genome sequence of Aquabacterium olei NBRC 110486.</title>
        <authorList>
            <person name="Tang B."/>
            <person name="Chang J."/>
            <person name="Zhang L."/>
            <person name="Yang H."/>
        </authorList>
    </citation>
    <scope>NUCLEOTIDE SEQUENCE [LARGE SCALE GENOMIC DNA]</scope>
    <source>
        <strain evidence="2 3">NBRC 110486</strain>
    </source>
</reference>
<dbReference type="Proteomes" id="UP000244892">
    <property type="component" value="Chromosome"/>
</dbReference>
<feature type="transmembrane region" description="Helical" evidence="1">
    <location>
        <begin position="81"/>
        <end position="102"/>
    </location>
</feature>
<gene>
    <name evidence="2" type="ORF">DEH84_00885</name>
</gene>
<dbReference type="AlphaFoldDB" id="A0A2U8FMD7"/>
<protein>
    <recommendedName>
        <fullName evidence="4">DUF2214 domain-containing protein</fullName>
    </recommendedName>
</protein>
<keyword evidence="1" id="KW-0812">Transmembrane</keyword>
<feature type="transmembrane region" description="Helical" evidence="1">
    <location>
        <begin position="6"/>
        <end position="27"/>
    </location>
</feature>
<proteinExistence type="predicted"/>